<dbReference type="InterPro" id="IPR027417">
    <property type="entry name" value="P-loop_NTPase"/>
</dbReference>
<dbReference type="SMART" id="SM00382">
    <property type="entry name" value="AAA"/>
    <property type="match status" value="6"/>
</dbReference>
<feature type="compositionally biased region" description="Basic and acidic residues" evidence="10">
    <location>
        <begin position="4361"/>
        <end position="4397"/>
    </location>
</feature>
<evidence type="ECO:0000256" key="2">
    <source>
        <dbReference type="ARBA" id="ARBA00004642"/>
    </source>
</evidence>
<keyword evidence="13" id="KW-1185">Reference proteome</keyword>
<feature type="compositionally biased region" description="Acidic residues" evidence="10">
    <location>
        <begin position="4597"/>
        <end position="4613"/>
    </location>
</feature>
<comment type="function">
    <text evidence="9">Nuclear chaperone required for maturation and nuclear export of pre-60S ribosome subunits.</text>
</comment>
<feature type="compositionally biased region" description="Acidic residues" evidence="10">
    <location>
        <begin position="4398"/>
        <end position="4414"/>
    </location>
</feature>
<feature type="region of interest" description="Disordered" evidence="10">
    <location>
        <begin position="4322"/>
        <end position="4856"/>
    </location>
</feature>
<dbReference type="Pfam" id="PF17865">
    <property type="entry name" value="AAA_lid_5"/>
    <property type="match status" value="1"/>
</dbReference>
<evidence type="ECO:0000256" key="3">
    <source>
        <dbReference type="ARBA" id="ARBA00007188"/>
    </source>
</evidence>
<dbReference type="Pfam" id="PF17867">
    <property type="entry name" value="AAA_lid_7"/>
    <property type="match status" value="3"/>
</dbReference>
<keyword evidence="6 9" id="KW-0067">ATP-binding</keyword>
<comment type="subcellular location">
    <subcellularLocation>
        <location evidence="1">Nucleus</location>
        <location evidence="1">Nucleolus</location>
    </subcellularLocation>
    <subcellularLocation>
        <location evidence="2">Nucleus</location>
        <location evidence="2">Nucleoplasm</location>
    </subcellularLocation>
</comment>
<dbReference type="CDD" id="cd00009">
    <property type="entry name" value="AAA"/>
    <property type="match status" value="2"/>
</dbReference>
<dbReference type="Pfam" id="PF07728">
    <property type="entry name" value="AAA_5"/>
    <property type="match status" value="7"/>
</dbReference>
<reference evidence="12" key="1">
    <citation type="submission" date="2025-05" db="UniProtKB">
        <authorList>
            <consortium name="EnsemblMetazoa"/>
        </authorList>
    </citation>
    <scope>IDENTIFICATION</scope>
</reference>
<dbReference type="InterPro" id="IPR011704">
    <property type="entry name" value="ATPase_dyneun-rel_AAA"/>
</dbReference>
<name>A0ABM5KQU8_DIAVI</name>
<evidence type="ECO:0000256" key="9">
    <source>
        <dbReference type="PIRNR" id="PIRNR010340"/>
    </source>
</evidence>
<dbReference type="SUPFAM" id="SSF52540">
    <property type="entry name" value="P-loop containing nucleoside triphosphate hydrolases"/>
    <property type="match status" value="6"/>
</dbReference>
<feature type="compositionally biased region" description="Basic and acidic residues" evidence="10">
    <location>
        <begin position="4339"/>
        <end position="4350"/>
    </location>
</feature>
<evidence type="ECO:0000256" key="1">
    <source>
        <dbReference type="ARBA" id="ARBA00004604"/>
    </source>
</evidence>
<dbReference type="PIRSF" id="PIRSF010340">
    <property type="entry name" value="Midasin"/>
    <property type="match status" value="1"/>
</dbReference>
<dbReference type="RefSeq" id="XP_050512560.1">
    <property type="nucleotide sequence ID" value="XM_050656603.1"/>
</dbReference>
<dbReference type="CDD" id="cd01460">
    <property type="entry name" value="vWA_midasin"/>
    <property type="match status" value="1"/>
</dbReference>
<feature type="compositionally biased region" description="Basic and acidic residues" evidence="10">
    <location>
        <begin position="4443"/>
        <end position="4455"/>
    </location>
</feature>
<organism evidence="12 13">
    <name type="scientific">Diabrotica virgifera virgifera</name>
    <name type="common">western corn rootworm</name>
    <dbReference type="NCBI Taxonomy" id="50390"/>
    <lineage>
        <taxon>Eukaryota</taxon>
        <taxon>Metazoa</taxon>
        <taxon>Ecdysozoa</taxon>
        <taxon>Arthropoda</taxon>
        <taxon>Hexapoda</taxon>
        <taxon>Insecta</taxon>
        <taxon>Pterygota</taxon>
        <taxon>Neoptera</taxon>
        <taxon>Endopterygota</taxon>
        <taxon>Coleoptera</taxon>
        <taxon>Polyphaga</taxon>
        <taxon>Cucujiformia</taxon>
        <taxon>Chrysomeloidea</taxon>
        <taxon>Chrysomelidae</taxon>
        <taxon>Galerucinae</taxon>
        <taxon>Diabroticina</taxon>
        <taxon>Diabroticites</taxon>
        <taxon>Diabrotica</taxon>
    </lineage>
</organism>
<keyword evidence="5 9" id="KW-0547">Nucleotide-binding</keyword>
<dbReference type="Pfam" id="PF21108">
    <property type="entry name" value="MDN1_4th"/>
    <property type="match status" value="1"/>
</dbReference>
<feature type="region of interest" description="Disordered" evidence="10">
    <location>
        <begin position="4868"/>
        <end position="4893"/>
    </location>
</feature>
<dbReference type="InterPro" id="IPR003593">
    <property type="entry name" value="AAA+_ATPase"/>
</dbReference>
<dbReference type="InterPro" id="IPR048617">
    <property type="entry name" value="MDN1_AAA_lid_4"/>
</dbReference>
<dbReference type="EnsemblMetazoa" id="XM_050656603.1">
    <property type="protein sequence ID" value="XP_050512560.1"/>
    <property type="gene ID" value="LOC114325220"/>
</dbReference>
<proteinExistence type="inferred from homology"/>
<dbReference type="SUPFAM" id="SSF53300">
    <property type="entry name" value="vWA-like"/>
    <property type="match status" value="1"/>
</dbReference>
<feature type="compositionally biased region" description="Acidic residues" evidence="10">
    <location>
        <begin position="4817"/>
        <end position="4833"/>
    </location>
</feature>
<keyword evidence="7 9" id="KW-0143">Chaperone</keyword>
<dbReference type="Proteomes" id="UP001652700">
    <property type="component" value="Unplaced"/>
</dbReference>
<evidence type="ECO:0000256" key="10">
    <source>
        <dbReference type="SAM" id="MobiDB-lite"/>
    </source>
</evidence>
<dbReference type="Pfam" id="PF13519">
    <property type="entry name" value="VWA_2"/>
    <property type="match status" value="1"/>
</dbReference>
<evidence type="ECO:0000256" key="6">
    <source>
        <dbReference type="ARBA" id="ARBA00022840"/>
    </source>
</evidence>
<comment type="similarity">
    <text evidence="3 9">Belongs to the midasin family.</text>
</comment>
<dbReference type="InterPro" id="IPR012099">
    <property type="entry name" value="Midasin"/>
</dbReference>
<protein>
    <recommendedName>
        <fullName evidence="4 9">Midasin</fullName>
    </recommendedName>
</protein>
<evidence type="ECO:0000313" key="12">
    <source>
        <dbReference type="EnsemblMetazoa" id="XP_050512560.1"/>
    </source>
</evidence>
<feature type="compositionally biased region" description="Basic and acidic residues" evidence="10">
    <location>
        <begin position="4787"/>
        <end position="4803"/>
    </location>
</feature>
<dbReference type="InterPro" id="IPR036465">
    <property type="entry name" value="vWFA_dom_sf"/>
</dbReference>
<feature type="compositionally biased region" description="Acidic residues" evidence="10">
    <location>
        <begin position="4491"/>
        <end position="4501"/>
    </location>
</feature>
<feature type="compositionally biased region" description="Polar residues" evidence="10">
    <location>
        <begin position="4661"/>
        <end position="4671"/>
    </location>
</feature>
<feature type="domain" description="VWFA" evidence="11">
    <location>
        <begin position="5001"/>
        <end position="5196"/>
    </location>
</feature>
<evidence type="ECO:0000256" key="8">
    <source>
        <dbReference type="ARBA" id="ARBA00023242"/>
    </source>
</evidence>
<evidence type="ECO:0000256" key="5">
    <source>
        <dbReference type="ARBA" id="ARBA00022741"/>
    </source>
</evidence>
<dbReference type="PANTHER" id="PTHR48103:SF2">
    <property type="entry name" value="MIDASIN"/>
    <property type="match status" value="1"/>
</dbReference>
<sequence length="5208" mass="594875">MGIDSDLNQCIKNFLAINDEFSSVSKLINSKVKSKTNDENEKNRRLFYYLAQEMFLNPANFDEIFANFSKHLPHLLQVALFSSKKESNEHTQHILKTILLGRIVVKRKDLQGYALKYFTSNPLTLENLDSTESSSKKPKMEKLYTDLHFVEACYHLLKSNPSFYRNKWSWSTFIEKYLDHEDNKIKWFSCQISAILFGMCEKQTKKLILNHISVELDTEYCCIFNLKGTLIDSTTSTGTSNPIWTLHTGDINDLLNISGIYVPILSKQSNIVTNLVEVPSTVNNLRKVALGLTLNKAICLQGPVGSGKTSLVEYFAEKTGRNLGENFIKVQLGDQTDSKMLLGTYRCTDIPGEFVWQPGVLTQAVLEGNWLLLEDIDSASMDIASMLTSLLENNSLTVPGYRDSVPVNPGFQLFVTQRFVSTISGHHKKHSNAMSLLEKHLLQINVDPLTKDELKQIVETKYPQFRTISDRLVNAFLLFNQDTSDTSKISIPKSGRLISTRDFFKWCSRAIQGFDVKSQESALKVLQDAIDVFCCSYSDQKDALDLAKQISTNLGIVNHKAEYFFKDYKPTMQLTADHLIAGRVVLRRDNNELMKHVNFSFTRPSSVLLERIMCCINLQEPVLLVGETGTGKTSCVQYLAHTIGQKLIVINMNQQSDSADLLGGFKPVDLKYIIAPIRREFEQVFSDFFKVEPNRKYLSNLALCFNNQRWSDLVKLMTVSYQAAERRLKKSLQDFEQLTGKIAQERIDKRNKDKVFLDRWLVVGEKLQKLDIQLKHTSALAFAFIEGSLVKAVEHGYWVLLDEINLANAETLECLSGLLEGSQGSLCLLERGDKKPVKRHLNFTLFACMNPSTDVGKKDLPAGLRNRFTEFFVEELNEKNDLLLLVNNYLEAMSLKPKDLEAIVNFYLKVRRETILSLSDGLGHKPHYSLRSLCRALIIASKNPCGIFKKSLHEAFCLSFLTQLDSNSYSIVEKLISSCLIGDAKAIKAVLNQPIPEPDSRQEQFIQFEGYWVKKGQLDPSVPEDYILTASVRKNLKDLVRVVSIGRLPVLLQGDTSVGKTSLITYLAKSSGNKCVRINNHEHTDLQEYIGSYVADLDGKLVFREGLLVEAMRKGHWIILDELNLAPTDVLEALNRVLDDNRELFIPETQEIVKADQNFMLFATQNPPGAYGGRKMLSRAFRNRFVELHFNEIPPKELEFILHQRCQMAPSYAKKMINVMTDLQTRRRGSAAFAGKQGFITLRDLFRWGERYRLAQNSKKLYDWDQHLADEGYLVLAGKVRRSEEKCEIIEVLQKHLKREVDPDRLFTLSDRTSTVTQHILKKIEENKSRYKNIVWTYNMRQLAVLVSKALDFKEPVLLVGETGGGKTTVCKLIAENNGQNLVTVNCHMHTESSDFIGGLRPVRDHSNEESTRLFEWVDGPLITAMVQGNVFLADEISLADDSVLERLNSLLEPERTLLLAEKGIDLNNKENSELVVAHQNFFFIGTMNPGGDFGKKELSPALRNRFTEIWCDSCRNREDLVSIIEQNVKPGLLMGDQEDGSSGIGNAIMDFLEWFEITDVGKRFTISIRDVLTWVNFINTCSDKMELAEAYVHGAYLTFLDSLGSGITSTESLKSLENFKSKCLQFLSTQAIQTTSQTTSVDLSNLQVESIAGKFGIKPFYIETNPEVATTTEFTFNAPTTLYNTLRLLRGMQLNKAILLEGSPGVGKTSLVTALAKFTGHKLFRINLSDQTDISDLFGADLPVEGGTGGQFSWKDGPLLQALKDGSWILLDELNLASQSVLEGLNACLDHRGEIFIPELGKTFYVKPGTRFFGCQNPLKQGGSRRGLPQSFLNRFIQVYVNSLTDKDLHFILTNQFKNISADLLLNMVEFNSRMVQQLESHTFGHKGAPWECNLRDITRWCEATIYRHNVSDTYHPQNVVSLIYSDRMRTLADKNKVQEICSEVFGCKVGGTGPVAYVTNDRVYFGDVFIERNQVHVDSNVLKQDKTCLVLRSQLDVLRSLAYCVNLNWMAILVGTTGSGKSSVVKTLASLSGKTLKTLPVTSAMDTTDILGGFEQTDYSRHLDEIARELERVCLEVNQEFLVNGKNGDALRLMQHWESYRQLSDTPSSSMEEEIKLFLRKISRLEDVAQFISSYHQESVVAALTDRLQKISFAIKNEASLNAGGKFEWVDSVLIKCLQDGSWLLVDNVNLCSSAVLDRLNALLEPNGVLTVSERGVDANGQMVEIKPHKDFRLFLTMDPRNGEISRAMRNRGIEIYLLNEGELQHSHDIDRSSLIQLEGLSSFHAEMLIKLHNFISELVIGERPNVNELIQVSTLAAQQLKYGVDSKQTFTSTILEVYYKTRSPLEFNCVNFETVINEEITKLLNSESSTVPACFDSNATLKTQEISLNSSIEKVKQQAVLLFDYLENAVKTCADVDVKLGHLLVCFYSTTSLEDISVRHCYLQAKIKSSKPLTPSLQNLLLNFTNKLLYICQRSSNALSLPVDHNWIPEISTLEETLESNIQMLPLFFSVDSLLENTNLANISGNRIEFDGKKLKFNKPKKGSKLTLVEYSRYLQQGLLEDRFGDVVVNNFTNLTKTYNDFLLNIVNMTKSISNHDIIELLYMLFWKSKLVELLHFNYSADVDQKQLRKVFAELPVHYKWFYKFSVQAVSKITNLPVLESLEDILKQINSKLDKQFSVMHKLGKNYQKSSNRPPPYTSKEHYDIIYKFNEISERYNSSRKGNDVLDLFNSFYGNKGLRSSLVEFKAELDYGFSNFDEKIEKIKEISNKISCKNLEPCTKFELQLVPLLDHLMHLQIRHNISTGHDMALTNNVLIPTELCGTLLLYHRTKDPRLSYELYRHYYQYLMLSPSAQPSKFLGEEEEKEIHEFAPKITFLLSNLLINAKGVEDLGRVTLGNFRHLMKQHDVLNLTLWGNLYQLSEEEYSFMYCEKQNITKVYTKFLQELALSLKITTENKTDDTINILVQNILKKLRDVHSSDAHPELTALLDKIKYSFLKFEQLQKVLELDQFLLTVSCLYQSVSYLKAKFNSKLSSIDPLAKKTLKRNYCAEAMKMFDVLRLCYDSLNQIYSDKKETVHDYCKQIEVLQTKLQSKHRELSKYVAYRPDDVLYSSVAEVINYAFSTLLADDYIVEVNEATRQQVIRERSNKVPSYENLIHELSQYRSSFPDIIEPLLSNISEYLYGFKLYLSVLKMQDEKQKQSNATVSTNDFISLVKFPSISQDSEHDLIKMNKSVKFFLDATEESDTQEQENFRLLKCSIVESVNTSISNSLPCEILRKHDFFQFSKLLDTFIGAYNKQQEQMEIKKQEEESLYKIKTNQNDKSEEEQIQEDLNTLFPNYHTIDFADFQKDASIDDTTLENKVEAKYEEVISYNDLKDITQLHVDLLTCMTKNEWLNPTKTKKLVPDYILPLLEKFKTFSKILEKVMDSVDYRMDEDLIASLNVLLAVKKRYGNTDDIFQKTSSQKRNDFYKDSNVEEVKSCYHVLEDLKIKINQLLEEWPDQPTLNTILTVIDRIYKFEITSPISRYLTGFEILLTKCHEWEEVAHSGVSISQHTQNLTNQIVTWRKLELAVWKDLLSKVHDRLNEPLPKWWLHLYNVMHQFIQERKFGEKELVETLQTFITKSNMAEFQGRLNLLYAFHCHATYLEHTEETESFINILWNVYSYFRQFVDVVAKKIKDLKSPIEKKLKDYVKIVRWKDINYWAIKDTVEKSHKNIHKFMREYQAALEQPVSPCIHNIDPESSSQSVGIWDKPKNGKSPDFYSHYLTSEIDNYLSDQQEIQHSIESASGSAKRLLDKATKVRELSRQIILATTYPALIQDLDVFVTEVIETSSHLQKLEVDTTLTKEKQKSQAKNILQRKHRALADLFKSLTKMGLSFKTGIVDSKVKDPTAEFLIKPIDLQSQFHNENYGYKEDRILSFWESSEKYYVRSLMRFDVLETALQSPSKELGMQNVERVKGFSQDMLTSIQHQKNKLVEASRVYYYIRHYARQLKQFSNAKEYLPCNLIDGITDLLSKINSTMSHYQIVLNTCPVENSFNSENVEILILKTDLENRIVYKHDKYWSKATTIISNIQSSCRKLISQLFKAKAEIPTSDFQFLKNQYVSITNLSELTKNLSNVQEEILSLKTIFGNTKLTNNLLVLADEVQQATSNLQNPVLTKTSIDGDISTKCEKEIKKLSKKILSTVTDLHKKYEAVPKPKDEAEENEESIQEDHLTKYLVDNLSTDISQLNMQVILEEINQIASYIMGASLENIDKRKTLAGQVCHVLDQVILLQRYFVTQQVAVYRVSCKMSSVLLNVFIELASKGFCIPPEFSDEFDKEGISKPSDGLGLGEGQGERDASDKIESEDQLDDAQPAGKEKDNEEDKDCKEEEKGIEMSEDFDSKLQDKEKKDDDDSNSESGDSDADEQMGETEKGAEQQNTETFGDDKEEGDGEEEEGPEQKEEKGEKGEKEGEEQLGAKEGKTANDEEDQKEGKEEKEKNKKEINEMEEPEYDDDQIDPHHGQQQELPEPEPMDLPEDMQLDDGEAKDEENDDKQDENPFDIDTMKTDEKPDDKNDEAADENKDDESKRDDEKDFSSDDEDVERGDKKDGEEGADGEDDENKDDDDVKESEKADKEDDANSENGDESALDQTESHQENIEAMEIDDADAADKAQASKSENQQSNQPIDELQQEDQRDQEGVGQSQMEETSSGHTAQTSAPQEIKTAKDNRDKEEQKRKQKPGESDSKRSLGDVDQPVRKKLKTVEAKNDSKQDKEDKRDEDADMYQHIEDAEKSKTQVLDVATKEQAENQKKETHHEEEKDEDPAESSKDLPEEEETDVIDADTAESEVAEKLGETKDQKSKKQQHPQGDVLEEVQEIEIEGELVQTSTVPRSTESTHHTQYSSIAETTASRLSMEEINSLRLDVEKQLSGWNDPPSTIEADQAWQKISSVTSSLAQDLSEQLRLVLEPTQASRLRGDFRTGRRINMRKVIPYIASQFRKDKIWLRRTKPSKREYQIVLAIDDSSSMNDNHSKELAFESVALISKALTLLESGQLSVLSFGENVEVIHKLTDQFTDRSGIKLLQKFKFDQNKTCVAKLVDFSTEMFNQSQLQSTALNAKLLVIVSDGRGVFSEGETFVKQAVRRGKLSNIFMVFVIIDNPENKNSVLDIRMPVFKDGKLQEIQNYMDVFPFSFYIILRDINSLPSVLSDALRQWFEIVSNLDK</sequence>
<evidence type="ECO:0000256" key="7">
    <source>
        <dbReference type="ARBA" id="ARBA00023186"/>
    </source>
</evidence>
<dbReference type="GeneID" id="114325220"/>
<feature type="compositionally biased region" description="Acidic residues" evidence="10">
    <location>
        <begin position="4621"/>
        <end position="4633"/>
    </location>
</feature>
<dbReference type="PROSITE" id="PS50234">
    <property type="entry name" value="VWFA"/>
    <property type="match status" value="1"/>
</dbReference>
<evidence type="ECO:0000259" key="11">
    <source>
        <dbReference type="PROSITE" id="PS50234"/>
    </source>
</evidence>
<keyword evidence="8 9" id="KW-0539">Nucleus</keyword>
<evidence type="ECO:0000313" key="13">
    <source>
        <dbReference type="Proteomes" id="UP001652700"/>
    </source>
</evidence>
<dbReference type="Gene3D" id="3.40.50.410">
    <property type="entry name" value="von Willebrand factor, type A domain"/>
    <property type="match status" value="1"/>
</dbReference>
<feature type="compositionally biased region" description="Polar residues" evidence="10">
    <location>
        <begin position="4872"/>
        <end position="4893"/>
    </location>
</feature>
<evidence type="ECO:0000256" key="4">
    <source>
        <dbReference type="ARBA" id="ARBA00017143"/>
    </source>
</evidence>
<dbReference type="InterPro" id="IPR041190">
    <property type="entry name" value="Midasin_AAA_lid_5"/>
</dbReference>
<dbReference type="Gene3D" id="3.40.50.300">
    <property type="entry name" value="P-loop containing nucleotide triphosphate hydrolases"/>
    <property type="match status" value="6"/>
</dbReference>
<feature type="compositionally biased region" description="Basic and acidic residues" evidence="10">
    <location>
        <begin position="4461"/>
        <end position="4490"/>
    </location>
</feature>
<feature type="compositionally biased region" description="Polar residues" evidence="10">
    <location>
        <begin position="4686"/>
        <end position="4705"/>
    </location>
</feature>
<accession>A0ABM5KQU8</accession>
<feature type="compositionally biased region" description="Basic and acidic residues" evidence="10">
    <location>
        <begin position="4548"/>
        <end position="4581"/>
    </location>
</feature>
<dbReference type="PANTHER" id="PTHR48103">
    <property type="entry name" value="MIDASIN-RELATED"/>
    <property type="match status" value="1"/>
</dbReference>
<feature type="compositionally biased region" description="Acidic residues" evidence="10">
    <location>
        <begin position="4431"/>
        <end position="4442"/>
    </location>
</feature>
<feature type="compositionally biased region" description="Basic and acidic residues" evidence="10">
    <location>
        <begin position="4709"/>
        <end position="4780"/>
    </location>
</feature>
<feature type="compositionally biased region" description="Basic and acidic residues" evidence="10">
    <location>
        <begin position="4834"/>
        <end position="4846"/>
    </location>
</feature>
<dbReference type="InterPro" id="IPR040848">
    <property type="entry name" value="AAA_lid_7"/>
</dbReference>
<dbReference type="InterPro" id="IPR002035">
    <property type="entry name" value="VWF_A"/>
</dbReference>
<feature type="compositionally biased region" description="Acidic residues" evidence="10">
    <location>
        <begin position="4513"/>
        <end position="4545"/>
    </location>
</feature>